<name>A0A1I6VRQ2_9SPHI</name>
<dbReference type="AlphaFoldDB" id="A0A1I6VRQ2"/>
<dbReference type="STRING" id="683125.SAMN05660206_11659"/>
<gene>
    <name evidence="1" type="ORF">SAMN05660206_11659</name>
</gene>
<proteinExistence type="predicted"/>
<dbReference type="OrthoDB" id="1524207at2"/>
<keyword evidence="2" id="KW-1185">Reference proteome</keyword>
<protein>
    <submittedName>
        <fullName evidence="1">Uncharacterized protein</fullName>
    </submittedName>
</protein>
<evidence type="ECO:0000313" key="2">
    <source>
        <dbReference type="Proteomes" id="UP000198785"/>
    </source>
</evidence>
<reference evidence="1 2" key="1">
    <citation type="submission" date="2016-10" db="EMBL/GenBank/DDBJ databases">
        <authorList>
            <person name="de Groot N.N."/>
        </authorList>
    </citation>
    <scope>NUCLEOTIDE SEQUENCE [LARGE SCALE GENOMIC DNA]</scope>
    <source>
        <strain evidence="1 2">DSM 22789</strain>
    </source>
</reference>
<accession>A0A1I6VRQ2</accession>
<dbReference type="Proteomes" id="UP000198785">
    <property type="component" value="Unassembled WGS sequence"/>
</dbReference>
<sequence length="184" mass="21307">MKNVLLLLFVLCCQMVIGQEKSNAKLFLEKFKAHEGKYYEGKIVAGGREGDGFTGQRLLMQVMSYDDREVKIPFYVGEDKSRTWVLTYSNHKITLKHDHRHEDGSADAITFYGGTASNEGWDNLQSFPADEETCRLIDYGCQNVWWITMEDGKFTYNLRRIGSDRFFSVEFDLTKPVTSDFKPW</sequence>
<organism evidence="1 2">
    <name type="scientific">Sphingobacterium wenxiniae</name>
    <dbReference type="NCBI Taxonomy" id="683125"/>
    <lineage>
        <taxon>Bacteria</taxon>
        <taxon>Pseudomonadati</taxon>
        <taxon>Bacteroidota</taxon>
        <taxon>Sphingobacteriia</taxon>
        <taxon>Sphingobacteriales</taxon>
        <taxon>Sphingobacteriaceae</taxon>
        <taxon>Sphingobacterium</taxon>
    </lineage>
</organism>
<evidence type="ECO:0000313" key="1">
    <source>
        <dbReference type="EMBL" id="SFT16261.1"/>
    </source>
</evidence>
<dbReference type="RefSeq" id="WP_093367536.1">
    <property type="nucleotide sequence ID" value="NZ_FOZZ01000016.1"/>
</dbReference>
<dbReference type="EMBL" id="FOZZ01000016">
    <property type="protein sequence ID" value="SFT16261.1"/>
    <property type="molecule type" value="Genomic_DNA"/>
</dbReference>